<dbReference type="AlphaFoldDB" id="A0AAD7JJF4"/>
<reference evidence="2" key="1">
    <citation type="submission" date="2023-03" db="EMBL/GenBank/DDBJ databases">
        <title>Massive genome expansion in bonnet fungi (Mycena s.s.) driven by repeated elements and novel gene families across ecological guilds.</title>
        <authorList>
            <consortium name="Lawrence Berkeley National Laboratory"/>
            <person name="Harder C.B."/>
            <person name="Miyauchi S."/>
            <person name="Viragh M."/>
            <person name="Kuo A."/>
            <person name="Thoen E."/>
            <person name="Andreopoulos B."/>
            <person name="Lu D."/>
            <person name="Skrede I."/>
            <person name="Drula E."/>
            <person name="Henrissat B."/>
            <person name="Morin E."/>
            <person name="Kohler A."/>
            <person name="Barry K."/>
            <person name="LaButti K."/>
            <person name="Morin E."/>
            <person name="Salamov A."/>
            <person name="Lipzen A."/>
            <person name="Mereny Z."/>
            <person name="Hegedus B."/>
            <person name="Baldrian P."/>
            <person name="Stursova M."/>
            <person name="Weitz H."/>
            <person name="Taylor A."/>
            <person name="Grigoriev I.V."/>
            <person name="Nagy L.G."/>
            <person name="Martin F."/>
            <person name="Kauserud H."/>
        </authorList>
    </citation>
    <scope>NUCLEOTIDE SEQUENCE</scope>
    <source>
        <strain evidence="2">CBHHK188m</strain>
    </source>
</reference>
<accession>A0AAD7JJF4</accession>
<evidence type="ECO:0000313" key="2">
    <source>
        <dbReference type="EMBL" id="KAJ7764058.1"/>
    </source>
</evidence>
<protein>
    <submittedName>
        <fullName evidence="2">Uncharacterized protein</fullName>
    </submittedName>
</protein>
<evidence type="ECO:0000256" key="1">
    <source>
        <dbReference type="SAM" id="MobiDB-lite"/>
    </source>
</evidence>
<evidence type="ECO:0000313" key="3">
    <source>
        <dbReference type="Proteomes" id="UP001215280"/>
    </source>
</evidence>
<feature type="region of interest" description="Disordered" evidence="1">
    <location>
        <begin position="77"/>
        <end position="156"/>
    </location>
</feature>
<feature type="compositionally biased region" description="Basic residues" evidence="1">
    <location>
        <begin position="109"/>
        <end position="118"/>
    </location>
</feature>
<sequence length="298" mass="33160">MEHLYTLPHKWNALCVDEDTYPSDSSNLIKVIPPARSQVVFNPDNYGPLGRLFVNYDDSVPTDAQICGFLKAHVVSPSVGPSKKSPHESEDPDPVASDTEDEVPASKPKASRTLHTKRAKTDEGSPEPARPSKKKKSKGKAKEEAASNKIPDAPHRQRSLRWTLRIPSFRKNLVLSASSIALTTKIIVNQFQRTATRFADITSLYNNASIDFAEVFDHLVRHFNSCVKKFGDEAFASRFSDLLLAICAHLAHLVAQFPGDVQVLQELGHEGRRLREATSPAFDRQGPNQHRPGPFRVH</sequence>
<dbReference type="Proteomes" id="UP001215280">
    <property type="component" value="Unassembled WGS sequence"/>
</dbReference>
<feature type="region of interest" description="Disordered" evidence="1">
    <location>
        <begin position="276"/>
        <end position="298"/>
    </location>
</feature>
<keyword evidence="3" id="KW-1185">Reference proteome</keyword>
<name>A0AAD7JJF4_9AGAR</name>
<proteinExistence type="predicted"/>
<organism evidence="2 3">
    <name type="scientific">Mycena maculata</name>
    <dbReference type="NCBI Taxonomy" id="230809"/>
    <lineage>
        <taxon>Eukaryota</taxon>
        <taxon>Fungi</taxon>
        <taxon>Dikarya</taxon>
        <taxon>Basidiomycota</taxon>
        <taxon>Agaricomycotina</taxon>
        <taxon>Agaricomycetes</taxon>
        <taxon>Agaricomycetidae</taxon>
        <taxon>Agaricales</taxon>
        <taxon>Marasmiineae</taxon>
        <taxon>Mycenaceae</taxon>
        <taxon>Mycena</taxon>
    </lineage>
</organism>
<dbReference type="EMBL" id="JARJLG010000039">
    <property type="protein sequence ID" value="KAJ7764058.1"/>
    <property type="molecule type" value="Genomic_DNA"/>
</dbReference>
<feature type="compositionally biased region" description="Acidic residues" evidence="1">
    <location>
        <begin position="90"/>
        <end position="103"/>
    </location>
</feature>
<gene>
    <name evidence="2" type="ORF">DFH07DRAFT_770707</name>
</gene>
<comment type="caution">
    <text evidence="2">The sequence shown here is derived from an EMBL/GenBank/DDBJ whole genome shotgun (WGS) entry which is preliminary data.</text>
</comment>